<keyword evidence="15" id="KW-0408">Iron</keyword>
<dbReference type="Pfam" id="PF00355">
    <property type="entry name" value="Rieske"/>
    <property type="match status" value="1"/>
</dbReference>
<evidence type="ECO:0000256" key="6">
    <source>
        <dbReference type="ARBA" id="ARBA00019816"/>
    </source>
</evidence>
<dbReference type="GO" id="GO:0046872">
    <property type="term" value="F:metal ion binding"/>
    <property type="evidence" value="ECO:0007669"/>
    <property type="project" value="UniProtKB-KW"/>
</dbReference>
<evidence type="ECO:0000313" key="24">
    <source>
        <dbReference type="Proteomes" id="UP000249577"/>
    </source>
</evidence>
<protein>
    <recommendedName>
        <fullName evidence="6 20">Ubiquinol-cytochrome c reductase iron-sulfur subunit</fullName>
        <ecNumber evidence="5 20">7.1.1.8</ecNumber>
    </recommendedName>
</protein>
<evidence type="ECO:0000256" key="17">
    <source>
        <dbReference type="ARBA" id="ARBA00023136"/>
    </source>
</evidence>
<sequence length="187" mass="20218">MTTTEHAEEPNRRDFLYLTTGAAAAWGAAFLAWPFIDQMNPDAASLALASTEVDLSQISEGQVVTVKWRGKPVFIWNRTKQQVDEAKETPMSQLPDKNARNANLPADAEATDANRGAKGKENWLVVTGVCTHLGCVPLANAGEFGGWLCPCHGSHYDGAGRIRRGPAPENLAIPPYAFEGETKIKIG</sequence>
<evidence type="ECO:0000256" key="4">
    <source>
        <dbReference type="ARBA" id="ARBA00011649"/>
    </source>
</evidence>
<dbReference type="FunFam" id="2.102.10.10:FF:000001">
    <property type="entry name" value="Cytochrome b-c1 complex subunit Rieske, mitochondrial"/>
    <property type="match status" value="1"/>
</dbReference>
<dbReference type="PANTHER" id="PTHR10134">
    <property type="entry name" value="CYTOCHROME B-C1 COMPLEX SUBUNIT RIESKE, MITOCHONDRIAL"/>
    <property type="match status" value="1"/>
</dbReference>
<dbReference type="NCBIfam" id="TIGR01416">
    <property type="entry name" value="Rieske_proteo"/>
    <property type="match status" value="1"/>
</dbReference>
<comment type="subcellular location">
    <subcellularLocation>
        <location evidence="2">Cell membrane</location>
        <topology evidence="2">Single-pass membrane protein</topology>
    </subcellularLocation>
</comment>
<dbReference type="Gene3D" id="1.20.5.510">
    <property type="entry name" value="Single helix bin"/>
    <property type="match status" value="1"/>
</dbReference>
<evidence type="ECO:0000259" key="22">
    <source>
        <dbReference type="PROSITE" id="PS51296"/>
    </source>
</evidence>
<evidence type="ECO:0000256" key="20">
    <source>
        <dbReference type="RuleBase" id="RU004494"/>
    </source>
</evidence>
<dbReference type="GO" id="GO:0051537">
    <property type="term" value="F:2 iron, 2 sulfur cluster binding"/>
    <property type="evidence" value="ECO:0007669"/>
    <property type="project" value="UniProtKB-KW"/>
</dbReference>
<evidence type="ECO:0000256" key="3">
    <source>
        <dbReference type="ARBA" id="ARBA00010651"/>
    </source>
</evidence>
<dbReference type="SUPFAM" id="SSF50022">
    <property type="entry name" value="ISP domain"/>
    <property type="match status" value="1"/>
</dbReference>
<dbReference type="InterPro" id="IPR006317">
    <property type="entry name" value="Ubiquinol_cyt_c_Rdtase_Fe-S-su"/>
</dbReference>
<evidence type="ECO:0000256" key="13">
    <source>
        <dbReference type="ARBA" id="ARBA00022982"/>
    </source>
</evidence>
<dbReference type="InterPro" id="IPR017941">
    <property type="entry name" value="Rieske_2Fe-2S"/>
</dbReference>
<keyword evidence="10" id="KW-0001">2Fe-2S</keyword>
<keyword evidence="8" id="KW-1003">Cell membrane</keyword>
<gene>
    <name evidence="23" type="primary">petA</name>
    <name evidence="23" type="ORF">DI565_01425</name>
</gene>
<dbReference type="InterPro" id="IPR006311">
    <property type="entry name" value="TAT_signal"/>
</dbReference>
<keyword evidence="16" id="KW-0411">Iron-sulfur</keyword>
<organism evidence="23 24">
    <name type="scientific">Ancylobacter novellus</name>
    <name type="common">Thiobacillus novellus</name>
    <dbReference type="NCBI Taxonomy" id="921"/>
    <lineage>
        <taxon>Bacteria</taxon>
        <taxon>Pseudomonadati</taxon>
        <taxon>Pseudomonadota</taxon>
        <taxon>Alphaproteobacteria</taxon>
        <taxon>Hyphomicrobiales</taxon>
        <taxon>Xanthobacteraceae</taxon>
        <taxon>Ancylobacter</taxon>
    </lineage>
</organism>
<dbReference type="InterPro" id="IPR019546">
    <property type="entry name" value="TAT_signal_bac_arc"/>
</dbReference>
<feature type="transmembrane region" description="Helical" evidence="20">
    <location>
        <begin position="15"/>
        <end position="36"/>
    </location>
</feature>
<dbReference type="AlphaFoldDB" id="A0A2W5KSI8"/>
<keyword evidence="13 20" id="KW-0249">Electron transport</keyword>
<dbReference type="InterPro" id="IPR019470">
    <property type="entry name" value="Ubiq_cytC_Rdtase_Fe-S_su_TAT"/>
</dbReference>
<evidence type="ECO:0000256" key="14">
    <source>
        <dbReference type="ARBA" id="ARBA00022989"/>
    </source>
</evidence>
<comment type="similarity">
    <text evidence="3">Belongs to the Rieske iron-sulfur protein family.</text>
</comment>
<evidence type="ECO:0000256" key="8">
    <source>
        <dbReference type="ARBA" id="ARBA00022475"/>
    </source>
</evidence>
<dbReference type="EC" id="7.1.1.8" evidence="5 20"/>
<keyword evidence="11" id="KW-0479">Metal-binding</keyword>
<evidence type="ECO:0000256" key="1">
    <source>
        <dbReference type="ARBA" id="ARBA00002444"/>
    </source>
</evidence>
<dbReference type="InterPro" id="IPR036922">
    <property type="entry name" value="Rieske_2Fe-2S_sf"/>
</dbReference>
<dbReference type="Pfam" id="PF10399">
    <property type="entry name" value="UCR_Fe-S_N"/>
    <property type="match status" value="1"/>
</dbReference>
<keyword evidence="14 20" id="KW-1133">Transmembrane helix</keyword>
<keyword evidence="17 20" id="KW-0472">Membrane</keyword>
<evidence type="ECO:0000256" key="19">
    <source>
        <dbReference type="ARBA" id="ARBA00029351"/>
    </source>
</evidence>
<accession>A0A2W5KSI8</accession>
<dbReference type="PRINTS" id="PR00162">
    <property type="entry name" value="RIESKE"/>
</dbReference>
<keyword evidence="9 20" id="KW-0812">Transmembrane</keyword>
<name>A0A2W5KSI8_ANCNO</name>
<comment type="cofactor">
    <cofactor evidence="20">
        <name>[2Fe-2S] cluster</name>
        <dbReference type="ChEBI" id="CHEBI:190135"/>
    </cofactor>
    <text evidence="20">Binds 1 [2Fe-2S] cluster per subunit.</text>
</comment>
<reference evidence="23 24" key="1">
    <citation type="submission" date="2017-08" db="EMBL/GenBank/DDBJ databases">
        <title>Infants hospitalized years apart are colonized by the same room-sourced microbial strains.</title>
        <authorList>
            <person name="Brooks B."/>
            <person name="Olm M.R."/>
            <person name="Firek B.A."/>
            <person name="Baker R."/>
            <person name="Thomas B.C."/>
            <person name="Morowitz M.J."/>
            <person name="Banfield J.F."/>
        </authorList>
    </citation>
    <scope>NUCLEOTIDE SEQUENCE [LARGE SCALE GENOMIC DNA]</scope>
    <source>
        <strain evidence="23">S2_005_003_R2_43</strain>
    </source>
</reference>
<comment type="function">
    <text evidence="1">Component of the ubiquinol-cytochrome c reductase complex (complex III or cytochrome b-c1 complex), which is a respiratory chain that generates an electrochemical potential coupled to ATP synthesis.</text>
</comment>
<evidence type="ECO:0000256" key="10">
    <source>
        <dbReference type="ARBA" id="ARBA00022714"/>
    </source>
</evidence>
<keyword evidence="12" id="KW-1278">Translocase</keyword>
<feature type="domain" description="Rieske" evidence="22">
    <location>
        <begin position="115"/>
        <end position="185"/>
    </location>
</feature>
<dbReference type="EMBL" id="QFPN01000001">
    <property type="protein sequence ID" value="PZQ19079.1"/>
    <property type="molecule type" value="Genomic_DNA"/>
</dbReference>
<comment type="miscellaneous">
    <text evidence="20">The Rieske protein is a high potential 2Fe-2S protein.</text>
</comment>
<evidence type="ECO:0000256" key="11">
    <source>
        <dbReference type="ARBA" id="ARBA00022723"/>
    </source>
</evidence>
<dbReference type="PROSITE" id="PS51296">
    <property type="entry name" value="RIESKE"/>
    <property type="match status" value="1"/>
</dbReference>
<evidence type="ECO:0000256" key="5">
    <source>
        <dbReference type="ARBA" id="ARBA00012951"/>
    </source>
</evidence>
<proteinExistence type="inferred from homology"/>
<dbReference type="GO" id="GO:0008121">
    <property type="term" value="F:quinol-cytochrome-c reductase activity"/>
    <property type="evidence" value="ECO:0007669"/>
    <property type="project" value="UniProtKB-EC"/>
</dbReference>
<comment type="catalytic activity">
    <reaction evidence="19 20">
        <text>a quinol + 2 Fe(III)-[cytochrome c](out) = a quinone + 2 Fe(II)-[cytochrome c](out) + 2 H(+)(out)</text>
        <dbReference type="Rhea" id="RHEA:11484"/>
        <dbReference type="Rhea" id="RHEA-COMP:10350"/>
        <dbReference type="Rhea" id="RHEA-COMP:14399"/>
        <dbReference type="ChEBI" id="CHEBI:15378"/>
        <dbReference type="ChEBI" id="CHEBI:24646"/>
        <dbReference type="ChEBI" id="CHEBI:29033"/>
        <dbReference type="ChEBI" id="CHEBI:29034"/>
        <dbReference type="ChEBI" id="CHEBI:132124"/>
        <dbReference type="EC" id="7.1.1.8"/>
    </reaction>
</comment>
<dbReference type="Proteomes" id="UP000249577">
    <property type="component" value="Unassembled WGS sequence"/>
</dbReference>
<keyword evidence="18" id="KW-1015">Disulfide bond</keyword>
<comment type="subunit">
    <text evidence="4 21">The main subunits of complex b-c1 are: cytochrome b, cytochrome c1 and the Rieske protein.</text>
</comment>
<evidence type="ECO:0000256" key="7">
    <source>
        <dbReference type="ARBA" id="ARBA00022448"/>
    </source>
</evidence>
<evidence type="ECO:0000256" key="2">
    <source>
        <dbReference type="ARBA" id="ARBA00004162"/>
    </source>
</evidence>
<evidence type="ECO:0000256" key="12">
    <source>
        <dbReference type="ARBA" id="ARBA00022967"/>
    </source>
</evidence>
<dbReference type="InterPro" id="IPR014349">
    <property type="entry name" value="Rieske_Fe-S_prot"/>
</dbReference>
<keyword evidence="7 20" id="KW-0813">Transport</keyword>
<dbReference type="Gene3D" id="2.102.10.10">
    <property type="entry name" value="Rieske [2Fe-2S] iron-sulphur domain"/>
    <property type="match status" value="1"/>
</dbReference>
<evidence type="ECO:0000256" key="9">
    <source>
        <dbReference type="ARBA" id="ARBA00022692"/>
    </source>
</evidence>
<evidence type="ECO:0000256" key="16">
    <source>
        <dbReference type="ARBA" id="ARBA00023014"/>
    </source>
</evidence>
<dbReference type="PROSITE" id="PS51318">
    <property type="entry name" value="TAT"/>
    <property type="match status" value="1"/>
</dbReference>
<evidence type="ECO:0000256" key="21">
    <source>
        <dbReference type="RuleBase" id="RU004497"/>
    </source>
</evidence>
<dbReference type="InterPro" id="IPR005805">
    <property type="entry name" value="Rieske_Fe-S_prot_C"/>
</dbReference>
<comment type="caution">
    <text evidence="23">The sequence shown here is derived from an EMBL/GenBank/DDBJ whole genome shotgun (WGS) entry which is preliminary data.</text>
</comment>
<dbReference type="GO" id="GO:0005886">
    <property type="term" value="C:plasma membrane"/>
    <property type="evidence" value="ECO:0007669"/>
    <property type="project" value="UniProtKB-SubCell"/>
</dbReference>
<evidence type="ECO:0000313" key="23">
    <source>
        <dbReference type="EMBL" id="PZQ19079.1"/>
    </source>
</evidence>
<dbReference type="CDD" id="cd03470">
    <property type="entry name" value="Rieske_cytochrome_bc1"/>
    <property type="match status" value="1"/>
</dbReference>
<dbReference type="NCBIfam" id="TIGR01409">
    <property type="entry name" value="TAT_signal_seq"/>
    <property type="match status" value="1"/>
</dbReference>
<evidence type="ECO:0000256" key="18">
    <source>
        <dbReference type="ARBA" id="ARBA00023157"/>
    </source>
</evidence>
<evidence type="ECO:0000256" key="15">
    <source>
        <dbReference type="ARBA" id="ARBA00023004"/>
    </source>
</evidence>